<organism evidence="2 3">
    <name type="scientific">Byssothecium circinans</name>
    <dbReference type="NCBI Taxonomy" id="147558"/>
    <lineage>
        <taxon>Eukaryota</taxon>
        <taxon>Fungi</taxon>
        <taxon>Dikarya</taxon>
        <taxon>Ascomycota</taxon>
        <taxon>Pezizomycotina</taxon>
        <taxon>Dothideomycetes</taxon>
        <taxon>Pleosporomycetidae</taxon>
        <taxon>Pleosporales</taxon>
        <taxon>Massarineae</taxon>
        <taxon>Massarinaceae</taxon>
        <taxon>Byssothecium</taxon>
    </lineage>
</organism>
<keyword evidence="3" id="KW-1185">Reference proteome</keyword>
<dbReference type="AlphaFoldDB" id="A0A6A5UGQ3"/>
<reference evidence="2" key="1">
    <citation type="journal article" date="2020" name="Stud. Mycol.">
        <title>101 Dothideomycetes genomes: a test case for predicting lifestyles and emergence of pathogens.</title>
        <authorList>
            <person name="Haridas S."/>
            <person name="Albert R."/>
            <person name="Binder M."/>
            <person name="Bloem J."/>
            <person name="Labutti K."/>
            <person name="Salamov A."/>
            <person name="Andreopoulos B."/>
            <person name="Baker S."/>
            <person name="Barry K."/>
            <person name="Bills G."/>
            <person name="Bluhm B."/>
            <person name="Cannon C."/>
            <person name="Castanera R."/>
            <person name="Culley D."/>
            <person name="Daum C."/>
            <person name="Ezra D."/>
            <person name="Gonzalez J."/>
            <person name="Henrissat B."/>
            <person name="Kuo A."/>
            <person name="Liang C."/>
            <person name="Lipzen A."/>
            <person name="Lutzoni F."/>
            <person name="Magnuson J."/>
            <person name="Mondo S."/>
            <person name="Nolan M."/>
            <person name="Ohm R."/>
            <person name="Pangilinan J."/>
            <person name="Park H.-J."/>
            <person name="Ramirez L."/>
            <person name="Alfaro M."/>
            <person name="Sun H."/>
            <person name="Tritt A."/>
            <person name="Yoshinaga Y."/>
            <person name="Zwiers L.-H."/>
            <person name="Turgeon B."/>
            <person name="Goodwin S."/>
            <person name="Spatafora J."/>
            <person name="Crous P."/>
            <person name="Grigoriev I."/>
        </authorList>
    </citation>
    <scope>NUCLEOTIDE SEQUENCE</scope>
    <source>
        <strain evidence="2">CBS 675.92</strain>
    </source>
</reference>
<protein>
    <submittedName>
        <fullName evidence="2">Uncharacterized protein</fullName>
    </submittedName>
</protein>
<feature type="chain" id="PRO_5025671733" evidence="1">
    <location>
        <begin position="19"/>
        <end position="90"/>
    </location>
</feature>
<dbReference type="EMBL" id="ML976977">
    <property type="protein sequence ID" value="KAF1963510.1"/>
    <property type="molecule type" value="Genomic_DNA"/>
</dbReference>
<evidence type="ECO:0000256" key="1">
    <source>
        <dbReference type="SAM" id="SignalP"/>
    </source>
</evidence>
<dbReference type="OrthoDB" id="4186099at2759"/>
<sequence>MHFNILALAAPLIATVRAAAVSAPAPVPSGDPELRNCDTRYLYCGSDLMSISKNYKKQIDKALSQSGQPTDDAHEQQSLFSCIDGINGDV</sequence>
<dbReference type="Proteomes" id="UP000800035">
    <property type="component" value="Unassembled WGS sequence"/>
</dbReference>
<evidence type="ECO:0000313" key="2">
    <source>
        <dbReference type="EMBL" id="KAF1963510.1"/>
    </source>
</evidence>
<gene>
    <name evidence="2" type="ORF">CC80DRAFT_7869</name>
</gene>
<accession>A0A6A5UGQ3</accession>
<evidence type="ECO:0000313" key="3">
    <source>
        <dbReference type="Proteomes" id="UP000800035"/>
    </source>
</evidence>
<keyword evidence="1" id="KW-0732">Signal</keyword>
<feature type="signal peptide" evidence="1">
    <location>
        <begin position="1"/>
        <end position="18"/>
    </location>
</feature>
<proteinExistence type="predicted"/>
<name>A0A6A5UGQ3_9PLEO</name>